<reference evidence="1" key="3">
    <citation type="submission" date="2023-05" db="EMBL/GenBank/DDBJ databases">
        <authorList>
            <person name="Smith C.H."/>
        </authorList>
    </citation>
    <scope>NUCLEOTIDE SEQUENCE</scope>
    <source>
        <strain evidence="1">CHS0354</strain>
        <tissue evidence="1">Mantle</tissue>
    </source>
</reference>
<name>A0AAE0SDJ7_9BIVA</name>
<organism evidence="1 2">
    <name type="scientific">Potamilus streckersoni</name>
    <dbReference type="NCBI Taxonomy" id="2493646"/>
    <lineage>
        <taxon>Eukaryota</taxon>
        <taxon>Metazoa</taxon>
        <taxon>Spiralia</taxon>
        <taxon>Lophotrochozoa</taxon>
        <taxon>Mollusca</taxon>
        <taxon>Bivalvia</taxon>
        <taxon>Autobranchia</taxon>
        <taxon>Heteroconchia</taxon>
        <taxon>Palaeoheterodonta</taxon>
        <taxon>Unionida</taxon>
        <taxon>Unionoidea</taxon>
        <taxon>Unionidae</taxon>
        <taxon>Ambleminae</taxon>
        <taxon>Lampsilini</taxon>
        <taxon>Potamilus</taxon>
    </lineage>
</organism>
<protein>
    <submittedName>
        <fullName evidence="1">Uncharacterized protein</fullName>
    </submittedName>
</protein>
<dbReference type="InterPro" id="IPR029034">
    <property type="entry name" value="Cystine-knot_cytokine"/>
</dbReference>
<sequence>MFPQIKVAELSTRETFVTPTTYPVPTLPGGISMQGLISGSAPIDCPHQKKRSVVRRLPLTAEMMRQIFFHFGGKYESRYMATTEGEAGRHFTNMISLYDAEETDNLNEDLHSKQLDQISKERLSKDLKTLHLWIELNTDSKKRNTSSIDGRTDQSFATRFLTVIAEKNLTSDHVMKVLNLTMTPSLLLQLTKIDRIVKRSTDGTSSRMDYCRLRGAQTSDGYMHLCSSCAVTTTLPEDRFPRYINELSCDNNDRSCMTTGTVSHGQCRQSVFHLKMLRKKTGGCRLYVHNGQETIIDDWELYSQEIKNGCECVLDKRSYLAKFVPPPASGQ</sequence>
<accession>A0AAE0SDJ7</accession>
<comment type="caution">
    <text evidence="1">The sequence shown here is derived from an EMBL/GenBank/DDBJ whole genome shotgun (WGS) entry which is preliminary data.</text>
</comment>
<evidence type="ECO:0000313" key="2">
    <source>
        <dbReference type="Proteomes" id="UP001195483"/>
    </source>
</evidence>
<dbReference type="EMBL" id="JAEAOA010000985">
    <property type="protein sequence ID" value="KAK3589872.1"/>
    <property type="molecule type" value="Genomic_DNA"/>
</dbReference>
<reference evidence="1" key="2">
    <citation type="journal article" date="2021" name="Genome Biol. Evol.">
        <title>Developing a high-quality reference genome for a parasitic bivalve with doubly uniparental inheritance (Bivalvia: Unionida).</title>
        <authorList>
            <person name="Smith C.H."/>
        </authorList>
    </citation>
    <scope>NUCLEOTIDE SEQUENCE</scope>
    <source>
        <strain evidence="1">CHS0354</strain>
        <tissue evidence="1">Mantle</tissue>
    </source>
</reference>
<dbReference type="PANTHER" id="PTHR33995:SF7">
    <property type="entry name" value="BURSICON SUBUNIT ALPHA-RELATED"/>
    <property type="match status" value="1"/>
</dbReference>
<dbReference type="SUPFAM" id="SSF57501">
    <property type="entry name" value="Cystine-knot cytokines"/>
    <property type="match status" value="1"/>
</dbReference>
<gene>
    <name evidence="1" type="ORF">CHS0354_015898</name>
</gene>
<dbReference type="PANTHER" id="PTHR33995">
    <property type="entry name" value="PROTEIN CBG18546"/>
    <property type="match status" value="1"/>
</dbReference>
<proteinExistence type="predicted"/>
<dbReference type="AlphaFoldDB" id="A0AAE0SDJ7"/>
<reference evidence="1" key="1">
    <citation type="journal article" date="2021" name="Genome Biol. Evol.">
        <title>A High-Quality Reference Genome for a Parasitic Bivalve with Doubly Uniparental Inheritance (Bivalvia: Unionida).</title>
        <authorList>
            <person name="Smith C.H."/>
        </authorList>
    </citation>
    <scope>NUCLEOTIDE SEQUENCE</scope>
    <source>
        <strain evidence="1">CHS0354</strain>
    </source>
</reference>
<evidence type="ECO:0000313" key="1">
    <source>
        <dbReference type="EMBL" id="KAK3589872.1"/>
    </source>
</evidence>
<dbReference type="Proteomes" id="UP001195483">
    <property type="component" value="Unassembled WGS sequence"/>
</dbReference>
<keyword evidence="2" id="KW-1185">Reference proteome</keyword>